<dbReference type="EMBL" id="VHII01000021">
    <property type="protein sequence ID" value="KAF1373468.1"/>
    <property type="molecule type" value="Genomic_DNA"/>
</dbReference>
<organism evidence="1 2">
    <name type="scientific">Perca fluviatilis</name>
    <name type="common">European perch</name>
    <dbReference type="NCBI Taxonomy" id="8168"/>
    <lineage>
        <taxon>Eukaryota</taxon>
        <taxon>Metazoa</taxon>
        <taxon>Chordata</taxon>
        <taxon>Craniata</taxon>
        <taxon>Vertebrata</taxon>
        <taxon>Euteleostomi</taxon>
        <taxon>Actinopterygii</taxon>
        <taxon>Neopterygii</taxon>
        <taxon>Teleostei</taxon>
        <taxon>Neoteleostei</taxon>
        <taxon>Acanthomorphata</taxon>
        <taxon>Eupercaria</taxon>
        <taxon>Perciformes</taxon>
        <taxon>Percoidei</taxon>
        <taxon>Percidae</taxon>
        <taxon>Percinae</taxon>
        <taxon>Perca</taxon>
    </lineage>
</organism>
<reference evidence="1 2" key="1">
    <citation type="submission" date="2019-06" db="EMBL/GenBank/DDBJ databases">
        <title>A chromosome-scale genome assembly of the European perch, Perca fluviatilis.</title>
        <authorList>
            <person name="Roques C."/>
            <person name="Zahm M."/>
            <person name="Cabau C."/>
            <person name="Klopp C."/>
            <person name="Bouchez O."/>
            <person name="Donnadieu C."/>
            <person name="Kuhl H."/>
            <person name="Gislard M."/>
            <person name="Guendouz S."/>
            <person name="Journot L."/>
            <person name="Haffray P."/>
            <person name="Bestin A."/>
            <person name="Morvezen R."/>
            <person name="Feron R."/>
            <person name="Wen M."/>
            <person name="Jouanno E."/>
            <person name="Herpin A."/>
            <person name="Schartl M."/>
            <person name="Postlethwait J."/>
            <person name="Schaerlinger B."/>
            <person name="Chardard D."/>
            <person name="Lecocq T."/>
            <person name="Poncet C."/>
            <person name="Jaffrelo L."/>
            <person name="Lampietro C."/>
            <person name="Guiguen Y."/>
        </authorList>
    </citation>
    <scope>NUCLEOTIDE SEQUENCE [LARGE SCALE GENOMIC DNA]</scope>
    <source>
        <tissue evidence="1">Blood</tissue>
    </source>
</reference>
<evidence type="ECO:0000313" key="1">
    <source>
        <dbReference type="EMBL" id="KAF1373468.1"/>
    </source>
</evidence>
<proteinExistence type="predicted"/>
<dbReference type="AlphaFoldDB" id="A0A6A5E4M9"/>
<comment type="caution">
    <text evidence="1">The sequence shown here is derived from an EMBL/GenBank/DDBJ whole genome shotgun (WGS) entry which is preliminary data.</text>
</comment>
<sequence length="68" mass="7551">MKADCQTPFYTRQSRDNMLSEAGFLANRAECDLMRGGAKQGATLRGKGMKADCQTPFYTRQSRGQQAV</sequence>
<gene>
    <name evidence="1" type="ORF">PFLUV_G00239180</name>
</gene>
<protein>
    <submittedName>
        <fullName evidence="1">Uncharacterized protein</fullName>
    </submittedName>
</protein>
<keyword evidence="2" id="KW-1185">Reference proteome</keyword>
<evidence type="ECO:0000313" key="2">
    <source>
        <dbReference type="Proteomes" id="UP000465112"/>
    </source>
</evidence>
<dbReference type="Proteomes" id="UP000465112">
    <property type="component" value="Chromosome 21"/>
</dbReference>
<name>A0A6A5E4M9_PERFL</name>
<accession>A0A6A5E4M9</accession>